<gene>
    <name evidence="5" type="ORF">COX08_03805</name>
</gene>
<dbReference type="PANTHER" id="PTHR24220">
    <property type="entry name" value="IMPORT ATP-BINDING PROTEIN"/>
    <property type="match status" value="1"/>
</dbReference>
<evidence type="ECO:0000259" key="4">
    <source>
        <dbReference type="PROSITE" id="PS50893"/>
    </source>
</evidence>
<dbReference type="GO" id="GO:0005524">
    <property type="term" value="F:ATP binding"/>
    <property type="evidence" value="ECO:0007669"/>
    <property type="project" value="UniProtKB-KW"/>
</dbReference>
<dbReference type="GO" id="GO:0022857">
    <property type="term" value="F:transmembrane transporter activity"/>
    <property type="evidence" value="ECO:0007669"/>
    <property type="project" value="TreeGrafter"/>
</dbReference>
<evidence type="ECO:0000256" key="1">
    <source>
        <dbReference type="ARBA" id="ARBA00005417"/>
    </source>
</evidence>
<dbReference type="InterPro" id="IPR027417">
    <property type="entry name" value="P-loop_NTPase"/>
</dbReference>
<dbReference type="InterPro" id="IPR003593">
    <property type="entry name" value="AAA+_ATPase"/>
</dbReference>
<proteinExistence type="inferred from homology"/>
<dbReference type="FunFam" id="3.40.50.300:FF:000056">
    <property type="entry name" value="Cell division ATP-binding protein FtsE"/>
    <property type="match status" value="1"/>
</dbReference>
<dbReference type="InterPro" id="IPR003439">
    <property type="entry name" value="ABC_transporter-like_ATP-bd"/>
</dbReference>
<dbReference type="Proteomes" id="UP000229459">
    <property type="component" value="Unassembled WGS sequence"/>
</dbReference>
<evidence type="ECO:0000313" key="6">
    <source>
        <dbReference type="Proteomes" id="UP000229459"/>
    </source>
</evidence>
<dbReference type="SUPFAM" id="SSF52540">
    <property type="entry name" value="P-loop containing nucleoside triphosphate hydrolases"/>
    <property type="match status" value="1"/>
</dbReference>
<feature type="domain" description="ABC transporter" evidence="4">
    <location>
        <begin position="4"/>
        <end position="230"/>
    </location>
</feature>
<keyword evidence="5" id="KW-0132">Cell division</keyword>
<comment type="caution">
    <text evidence="5">The sequence shown here is derived from an EMBL/GenBank/DDBJ whole genome shotgun (WGS) entry which is preliminary data.</text>
</comment>
<name>A0A2H0B5N8_9BACT</name>
<dbReference type="PROSITE" id="PS00211">
    <property type="entry name" value="ABC_TRANSPORTER_1"/>
    <property type="match status" value="1"/>
</dbReference>
<dbReference type="PROSITE" id="PS50893">
    <property type="entry name" value="ABC_TRANSPORTER_2"/>
    <property type="match status" value="1"/>
</dbReference>
<accession>A0A2H0B5N8</accession>
<dbReference type="InterPro" id="IPR017871">
    <property type="entry name" value="ABC_transporter-like_CS"/>
</dbReference>
<dbReference type="AlphaFoldDB" id="A0A2H0B5N8"/>
<evidence type="ECO:0000256" key="3">
    <source>
        <dbReference type="ARBA" id="ARBA00022840"/>
    </source>
</evidence>
<organism evidence="5 6">
    <name type="scientific">Candidatus Beckwithbacteria bacterium CG23_combo_of_CG06-09_8_20_14_all_34_8</name>
    <dbReference type="NCBI Taxonomy" id="1974497"/>
    <lineage>
        <taxon>Bacteria</taxon>
        <taxon>Candidatus Beckwithiibacteriota</taxon>
    </lineage>
</organism>
<dbReference type="GO" id="GO:0051301">
    <property type="term" value="P:cell division"/>
    <property type="evidence" value="ECO:0007669"/>
    <property type="project" value="UniProtKB-KW"/>
</dbReference>
<dbReference type="PANTHER" id="PTHR24220:SF470">
    <property type="entry name" value="CELL DIVISION ATP-BINDING PROTEIN FTSE"/>
    <property type="match status" value="1"/>
</dbReference>
<dbReference type="InterPro" id="IPR015854">
    <property type="entry name" value="ABC_transpr_LolD-like"/>
</dbReference>
<dbReference type="EMBL" id="PCSR01000089">
    <property type="protein sequence ID" value="PIP52944.1"/>
    <property type="molecule type" value="Genomic_DNA"/>
</dbReference>
<reference evidence="5 6" key="1">
    <citation type="submission" date="2017-09" db="EMBL/GenBank/DDBJ databases">
        <title>Depth-based differentiation of microbial function through sediment-hosted aquifers and enrichment of novel symbionts in the deep terrestrial subsurface.</title>
        <authorList>
            <person name="Probst A.J."/>
            <person name="Ladd B."/>
            <person name="Jarett J.K."/>
            <person name="Geller-Mcgrath D.E."/>
            <person name="Sieber C.M."/>
            <person name="Emerson J.B."/>
            <person name="Anantharaman K."/>
            <person name="Thomas B.C."/>
            <person name="Malmstrom R."/>
            <person name="Stieglmeier M."/>
            <person name="Klingl A."/>
            <person name="Woyke T."/>
            <person name="Ryan C.M."/>
            <person name="Banfield J.F."/>
        </authorList>
    </citation>
    <scope>NUCLEOTIDE SEQUENCE [LARGE SCALE GENOMIC DNA]</scope>
    <source>
        <strain evidence="5">CG23_combo_of_CG06-09_8_20_14_all_34_8</strain>
    </source>
</reference>
<dbReference type="Pfam" id="PF00005">
    <property type="entry name" value="ABC_tran"/>
    <property type="match status" value="1"/>
</dbReference>
<comment type="similarity">
    <text evidence="1">Belongs to the ABC transporter superfamily.</text>
</comment>
<protein>
    <submittedName>
        <fullName evidence="5">Cell division ATP-binding protein FtsE</fullName>
    </submittedName>
</protein>
<dbReference type="SMART" id="SM00382">
    <property type="entry name" value="AAA"/>
    <property type="match status" value="1"/>
</dbReference>
<evidence type="ECO:0000256" key="2">
    <source>
        <dbReference type="ARBA" id="ARBA00022741"/>
    </source>
</evidence>
<dbReference type="GO" id="GO:0005886">
    <property type="term" value="C:plasma membrane"/>
    <property type="evidence" value="ECO:0007669"/>
    <property type="project" value="UniProtKB-ARBA"/>
</dbReference>
<keyword evidence="3 5" id="KW-0067">ATP-binding</keyword>
<keyword evidence="2" id="KW-0547">Nucleotide-binding</keyword>
<dbReference type="Gene3D" id="3.40.50.300">
    <property type="entry name" value="P-loop containing nucleotide triphosphate hydrolases"/>
    <property type="match status" value="1"/>
</dbReference>
<keyword evidence="5" id="KW-0131">Cell cycle</keyword>
<sequence length="230" mass="24968">MSLINFDGVTYKFNTGVEAIKQVSFSIDEGEFVFLVGPSGAGKTTLMRLMLRELLPTEGKIILDNEEISRKRGISVSKLRQKIGASFQDVKLLLDRTVAENIALAMEIAGKKNSEIKEAVTAVLDLVGLGDKGDVFPVQLSGGERQRAGIARAVVGDPIVIFADEPTANLDEETAWKIAALLKEINRSGKAVIVATHNADLVDSMGARVIYLDQGGIIEDKKKGTYHRKK</sequence>
<dbReference type="GO" id="GO:0016887">
    <property type="term" value="F:ATP hydrolysis activity"/>
    <property type="evidence" value="ECO:0007669"/>
    <property type="project" value="InterPro"/>
</dbReference>
<evidence type="ECO:0000313" key="5">
    <source>
        <dbReference type="EMBL" id="PIP52944.1"/>
    </source>
</evidence>